<dbReference type="InterPro" id="IPR036866">
    <property type="entry name" value="RibonucZ/Hydroxyglut_hydro"/>
</dbReference>
<dbReference type="InterPro" id="IPR001279">
    <property type="entry name" value="Metallo-B-lactamas"/>
</dbReference>
<dbReference type="Proteomes" id="UP000054321">
    <property type="component" value="Unassembled WGS sequence"/>
</dbReference>
<reference evidence="7" key="2">
    <citation type="submission" date="2015-01" db="EMBL/GenBank/DDBJ databases">
        <title>Evolutionary Origins and Diversification of the Mycorrhizal Mutualists.</title>
        <authorList>
            <consortium name="DOE Joint Genome Institute"/>
            <consortium name="Mycorrhizal Genomics Consortium"/>
            <person name="Kohler A."/>
            <person name="Kuo A."/>
            <person name="Nagy L.G."/>
            <person name="Floudas D."/>
            <person name="Copeland A."/>
            <person name="Barry K.W."/>
            <person name="Cichocki N."/>
            <person name="Veneault-Fourrey C."/>
            <person name="LaButti K."/>
            <person name="Lindquist E.A."/>
            <person name="Lipzen A."/>
            <person name="Lundell T."/>
            <person name="Morin E."/>
            <person name="Murat C."/>
            <person name="Riley R."/>
            <person name="Ohm R."/>
            <person name="Sun H."/>
            <person name="Tunlid A."/>
            <person name="Henrissat B."/>
            <person name="Grigoriev I.V."/>
            <person name="Hibbett D.S."/>
            <person name="Martin F."/>
        </authorList>
    </citation>
    <scope>NUCLEOTIDE SEQUENCE [LARGE SCALE GENOMIC DNA]</scope>
    <source>
        <strain evidence="7">Zn</strain>
    </source>
</reference>
<comment type="similarity">
    <text evidence="1">Belongs to the metallo-beta-lactamase superfamily.</text>
</comment>
<dbReference type="GO" id="GO:0046872">
    <property type="term" value="F:metal ion binding"/>
    <property type="evidence" value="ECO:0007669"/>
    <property type="project" value="UniProtKB-KW"/>
</dbReference>
<dbReference type="Pfam" id="PF00753">
    <property type="entry name" value="Lactamase_B"/>
    <property type="match status" value="1"/>
</dbReference>
<feature type="domain" description="Metallo-beta-lactamase" evidence="5">
    <location>
        <begin position="31"/>
        <end position="144"/>
    </location>
</feature>
<dbReference type="PANTHER" id="PTHR42978">
    <property type="entry name" value="QUORUM-QUENCHING LACTONASE YTNP-RELATED-RELATED"/>
    <property type="match status" value="1"/>
</dbReference>
<reference evidence="6 7" key="1">
    <citation type="submission" date="2014-04" db="EMBL/GenBank/DDBJ databases">
        <authorList>
            <consortium name="DOE Joint Genome Institute"/>
            <person name="Kuo A."/>
            <person name="Martino E."/>
            <person name="Perotto S."/>
            <person name="Kohler A."/>
            <person name="Nagy L.G."/>
            <person name="Floudas D."/>
            <person name="Copeland A."/>
            <person name="Barry K.W."/>
            <person name="Cichocki N."/>
            <person name="Veneault-Fourrey C."/>
            <person name="LaButti K."/>
            <person name="Lindquist E.A."/>
            <person name="Lipzen A."/>
            <person name="Lundell T."/>
            <person name="Morin E."/>
            <person name="Murat C."/>
            <person name="Sun H."/>
            <person name="Tunlid A."/>
            <person name="Henrissat B."/>
            <person name="Grigoriev I.V."/>
            <person name="Hibbett D.S."/>
            <person name="Martin F."/>
            <person name="Nordberg H.P."/>
            <person name="Cantor M.N."/>
            <person name="Hua S.X."/>
        </authorList>
    </citation>
    <scope>NUCLEOTIDE SEQUENCE [LARGE SCALE GENOMIC DNA]</scope>
    <source>
        <strain evidence="6 7">Zn</strain>
    </source>
</reference>
<dbReference type="InParanoid" id="A0A0C3H1Z1"/>
<dbReference type="InterPro" id="IPR051013">
    <property type="entry name" value="MBL_superfamily_lactonases"/>
</dbReference>
<keyword evidence="4" id="KW-0862">Zinc</keyword>
<dbReference type="SUPFAM" id="SSF56281">
    <property type="entry name" value="Metallo-hydrolase/oxidoreductase"/>
    <property type="match status" value="1"/>
</dbReference>
<gene>
    <name evidence="6" type="ORF">OIDMADRAFT_95920</name>
</gene>
<protein>
    <recommendedName>
        <fullName evidence="5">Metallo-beta-lactamase domain-containing protein</fullName>
    </recommendedName>
</protein>
<dbReference type="STRING" id="913774.A0A0C3H1Z1"/>
<feature type="non-terminal residue" evidence="6">
    <location>
        <position position="182"/>
    </location>
</feature>
<evidence type="ECO:0000256" key="3">
    <source>
        <dbReference type="ARBA" id="ARBA00022801"/>
    </source>
</evidence>
<dbReference type="CDD" id="cd07730">
    <property type="entry name" value="metallo-hydrolase-like_MBL-fold"/>
    <property type="match status" value="1"/>
</dbReference>
<organism evidence="6 7">
    <name type="scientific">Oidiodendron maius (strain Zn)</name>
    <dbReference type="NCBI Taxonomy" id="913774"/>
    <lineage>
        <taxon>Eukaryota</taxon>
        <taxon>Fungi</taxon>
        <taxon>Dikarya</taxon>
        <taxon>Ascomycota</taxon>
        <taxon>Pezizomycotina</taxon>
        <taxon>Leotiomycetes</taxon>
        <taxon>Leotiomycetes incertae sedis</taxon>
        <taxon>Myxotrichaceae</taxon>
        <taxon>Oidiodendron</taxon>
    </lineage>
</organism>
<evidence type="ECO:0000256" key="1">
    <source>
        <dbReference type="ARBA" id="ARBA00007749"/>
    </source>
</evidence>
<dbReference type="PANTHER" id="PTHR42978:SF5">
    <property type="entry name" value="METALLO-BETA-LACTAMASE DOMAIN-CONTAINING PROTEIN"/>
    <property type="match status" value="1"/>
</dbReference>
<evidence type="ECO:0000259" key="5">
    <source>
        <dbReference type="Pfam" id="PF00753"/>
    </source>
</evidence>
<sequence>LFDLGVRRDYENLPPVITNRMREEKWGCETQKDVREILEENDVCPDDIEGIIWSHFHWDHTGDPSRFNKETALIVGPGFKDKFMPGYPANPNAVILESDYEGRELREITFSQESKVGNFDAFDYFGDGSFYILDSPGHTTAHICALARVTTSPDSFIFMGGDACHHGAEFRPSKYLPLPASI</sequence>
<name>A0A0C3H1Z1_OIDMZ</name>
<dbReference type="GO" id="GO:0016787">
    <property type="term" value="F:hydrolase activity"/>
    <property type="evidence" value="ECO:0007669"/>
    <property type="project" value="UniProtKB-KW"/>
</dbReference>
<keyword evidence="7" id="KW-1185">Reference proteome</keyword>
<evidence type="ECO:0000313" key="6">
    <source>
        <dbReference type="EMBL" id="KIN02151.1"/>
    </source>
</evidence>
<evidence type="ECO:0000313" key="7">
    <source>
        <dbReference type="Proteomes" id="UP000054321"/>
    </source>
</evidence>
<dbReference type="Gene3D" id="3.60.15.10">
    <property type="entry name" value="Ribonuclease Z/Hydroxyacylglutathione hydrolase-like"/>
    <property type="match status" value="1"/>
</dbReference>
<accession>A0A0C3H1Z1</accession>
<proteinExistence type="inferred from homology"/>
<keyword evidence="3" id="KW-0378">Hydrolase</keyword>
<dbReference type="AlphaFoldDB" id="A0A0C3H1Z1"/>
<evidence type="ECO:0000256" key="4">
    <source>
        <dbReference type="ARBA" id="ARBA00022833"/>
    </source>
</evidence>
<keyword evidence="2" id="KW-0479">Metal-binding</keyword>
<feature type="non-terminal residue" evidence="6">
    <location>
        <position position="1"/>
    </location>
</feature>
<evidence type="ECO:0000256" key="2">
    <source>
        <dbReference type="ARBA" id="ARBA00022723"/>
    </source>
</evidence>
<dbReference type="OrthoDB" id="10250730at2759"/>
<dbReference type="HOGENOM" id="CLU_030571_1_2_1"/>
<dbReference type="EMBL" id="KN832875">
    <property type="protein sequence ID" value="KIN02151.1"/>
    <property type="molecule type" value="Genomic_DNA"/>
</dbReference>